<sequence>MEKLIKYTVENRIARITINRPEKRNALSPVLIAELMNAFSQANGDNSVKVIVLAAEGEVFSAGADLNYLQQLQTNSYQENLEDTTKLKDLFVCVYNSSKIVIAEVQGHAIAGGCGLVSVCDFVFAVPDAQFGYTEVKIGFVPAIVSLFAIKRLGERIARDLLLTGRLIKSEEAKEFGLVNFIIEHTKLSNKVNEFATQLIVETSSTSIAFTKELIRTIQEMPFDDALNWATEMNAKIRETEDFKKGITSFLTKTKIGW</sequence>
<dbReference type="Proteomes" id="UP000315971">
    <property type="component" value="Unassembled WGS sequence"/>
</dbReference>
<dbReference type="OrthoDB" id="9775794at2"/>
<gene>
    <name evidence="3" type="ORF">SAMN06265350_102218</name>
</gene>
<dbReference type="Gene3D" id="3.90.226.10">
    <property type="entry name" value="2-enoyl-CoA Hydratase, Chain A, domain 1"/>
    <property type="match status" value="1"/>
</dbReference>
<dbReference type="InterPro" id="IPR014748">
    <property type="entry name" value="Enoyl-CoA_hydra_C"/>
</dbReference>
<dbReference type="AlphaFoldDB" id="A0A521BI60"/>
<dbReference type="RefSeq" id="WP_142601733.1">
    <property type="nucleotide sequence ID" value="NZ_FXSZ01000002.1"/>
</dbReference>
<proteinExistence type="inferred from homology"/>
<dbReference type="Pfam" id="PF00378">
    <property type="entry name" value="ECH_1"/>
    <property type="match status" value="1"/>
</dbReference>
<dbReference type="EMBL" id="FXSZ01000002">
    <property type="protein sequence ID" value="SMO46785.1"/>
    <property type="molecule type" value="Genomic_DNA"/>
</dbReference>
<dbReference type="GO" id="GO:0008300">
    <property type="term" value="P:isoprenoid catabolic process"/>
    <property type="evidence" value="ECO:0007669"/>
    <property type="project" value="TreeGrafter"/>
</dbReference>
<dbReference type="InterPro" id="IPR051683">
    <property type="entry name" value="Enoyl-CoA_Hydratase/Isomerase"/>
</dbReference>
<dbReference type="GO" id="GO:0003824">
    <property type="term" value="F:catalytic activity"/>
    <property type="evidence" value="ECO:0007669"/>
    <property type="project" value="InterPro"/>
</dbReference>
<dbReference type="InterPro" id="IPR018376">
    <property type="entry name" value="Enoyl-CoA_hyd/isom_CS"/>
</dbReference>
<organism evidence="3 4">
    <name type="scientific">Solitalea koreensis</name>
    <dbReference type="NCBI Taxonomy" id="543615"/>
    <lineage>
        <taxon>Bacteria</taxon>
        <taxon>Pseudomonadati</taxon>
        <taxon>Bacteroidota</taxon>
        <taxon>Sphingobacteriia</taxon>
        <taxon>Sphingobacteriales</taxon>
        <taxon>Sphingobacteriaceae</taxon>
        <taxon>Solitalea</taxon>
    </lineage>
</organism>
<dbReference type="SUPFAM" id="SSF52096">
    <property type="entry name" value="ClpP/crotonase"/>
    <property type="match status" value="1"/>
</dbReference>
<evidence type="ECO:0000256" key="2">
    <source>
        <dbReference type="RuleBase" id="RU003707"/>
    </source>
</evidence>
<name>A0A521BI60_9SPHI</name>
<dbReference type="Gene3D" id="1.10.12.10">
    <property type="entry name" value="Lyase 2-enoyl-coa Hydratase, Chain A, domain 2"/>
    <property type="match status" value="1"/>
</dbReference>
<protein>
    <submittedName>
        <fullName evidence="3">Methylglutaconyl-CoA hydratase</fullName>
    </submittedName>
</protein>
<comment type="similarity">
    <text evidence="1 2">Belongs to the enoyl-CoA hydratase/isomerase family.</text>
</comment>
<reference evidence="3 4" key="1">
    <citation type="submission" date="2017-05" db="EMBL/GenBank/DDBJ databases">
        <authorList>
            <person name="Varghese N."/>
            <person name="Submissions S."/>
        </authorList>
    </citation>
    <scope>NUCLEOTIDE SEQUENCE [LARGE SCALE GENOMIC DNA]</scope>
    <source>
        <strain evidence="3 4">DSM 21342</strain>
    </source>
</reference>
<accession>A0A521BI60</accession>
<evidence type="ECO:0000313" key="4">
    <source>
        <dbReference type="Proteomes" id="UP000315971"/>
    </source>
</evidence>
<evidence type="ECO:0000256" key="1">
    <source>
        <dbReference type="ARBA" id="ARBA00005254"/>
    </source>
</evidence>
<dbReference type="CDD" id="cd06558">
    <property type="entry name" value="crotonase-like"/>
    <property type="match status" value="1"/>
</dbReference>
<dbReference type="InterPro" id="IPR029045">
    <property type="entry name" value="ClpP/crotonase-like_dom_sf"/>
</dbReference>
<dbReference type="PANTHER" id="PTHR42964">
    <property type="entry name" value="ENOYL-COA HYDRATASE"/>
    <property type="match status" value="1"/>
</dbReference>
<evidence type="ECO:0000313" key="3">
    <source>
        <dbReference type="EMBL" id="SMO46785.1"/>
    </source>
</evidence>
<dbReference type="PANTHER" id="PTHR42964:SF1">
    <property type="entry name" value="POLYKETIDE BIOSYNTHESIS ENOYL-COA HYDRATASE PKSH-RELATED"/>
    <property type="match status" value="1"/>
</dbReference>
<dbReference type="PROSITE" id="PS00166">
    <property type="entry name" value="ENOYL_COA_HYDRATASE"/>
    <property type="match status" value="1"/>
</dbReference>
<keyword evidence="4" id="KW-1185">Reference proteome</keyword>
<dbReference type="InterPro" id="IPR001753">
    <property type="entry name" value="Enoyl-CoA_hydra/iso"/>
</dbReference>